<keyword evidence="2" id="KW-1185">Reference proteome</keyword>
<dbReference type="EMBL" id="CAVMJV010000026">
    <property type="protein sequence ID" value="CAK5074415.1"/>
    <property type="molecule type" value="Genomic_DNA"/>
</dbReference>
<evidence type="ECO:0000313" key="1">
    <source>
        <dbReference type="EMBL" id="CAK5074415.1"/>
    </source>
</evidence>
<protein>
    <submittedName>
        <fullName evidence="1">Uncharacterized protein</fullName>
    </submittedName>
</protein>
<comment type="caution">
    <text evidence="1">The sequence shown here is derived from an EMBL/GenBank/DDBJ whole genome shotgun (WGS) entry which is preliminary data.</text>
</comment>
<reference evidence="1" key="1">
    <citation type="submission" date="2023-11" db="EMBL/GenBank/DDBJ databases">
        <authorList>
            <person name="Poullet M."/>
        </authorList>
    </citation>
    <scope>NUCLEOTIDE SEQUENCE</scope>
    <source>
        <strain evidence="1">E1834</strain>
    </source>
</reference>
<dbReference type="Proteomes" id="UP001497535">
    <property type="component" value="Unassembled WGS sequence"/>
</dbReference>
<organism evidence="1 2">
    <name type="scientific">Meloidogyne enterolobii</name>
    <name type="common">Root-knot nematode worm</name>
    <name type="synonym">Meloidogyne mayaguensis</name>
    <dbReference type="NCBI Taxonomy" id="390850"/>
    <lineage>
        <taxon>Eukaryota</taxon>
        <taxon>Metazoa</taxon>
        <taxon>Ecdysozoa</taxon>
        <taxon>Nematoda</taxon>
        <taxon>Chromadorea</taxon>
        <taxon>Rhabditida</taxon>
        <taxon>Tylenchina</taxon>
        <taxon>Tylenchomorpha</taxon>
        <taxon>Tylenchoidea</taxon>
        <taxon>Meloidogynidae</taxon>
        <taxon>Meloidogyninae</taxon>
        <taxon>Meloidogyne</taxon>
    </lineage>
</organism>
<accession>A0ACB0Z679</accession>
<gene>
    <name evidence="1" type="ORF">MENTE1834_LOCUS21166</name>
</gene>
<name>A0ACB0Z679_MELEN</name>
<sequence>MSNFSLLFHPQNTHLPTFTVFFCSSCLTFFFPLFVPSSPYTQNSKKPKLCAAITRPKVNLKENDITSQVRGPLSNGTKKYKICSDSKR</sequence>
<proteinExistence type="predicted"/>
<evidence type="ECO:0000313" key="2">
    <source>
        <dbReference type="Proteomes" id="UP001497535"/>
    </source>
</evidence>